<dbReference type="Proteomes" id="UP000299102">
    <property type="component" value="Unassembled WGS sequence"/>
</dbReference>
<dbReference type="Pfam" id="PF05699">
    <property type="entry name" value="Dimer_Tnp_hAT"/>
    <property type="match status" value="1"/>
</dbReference>
<feature type="compositionally biased region" description="Basic residues" evidence="1">
    <location>
        <begin position="663"/>
        <end position="672"/>
    </location>
</feature>
<evidence type="ECO:0000259" key="2">
    <source>
        <dbReference type="PROSITE" id="PS51029"/>
    </source>
</evidence>
<feature type="compositionally biased region" description="Polar residues" evidence="1">
    <location>
        <begin position="633"/>
        <end position="642"/>
    </location>
</feature>
<evidence type="ECO:0000313" key="4">
    <source>
        <dbReference type="Proteomes" id="UP000299102"/>
    </source>
</evidence>
<dbReference type="PANTHER" id="PTHR46599">
    <property type="entry name" value="PIGGYBAC TRANSPOSABLE ELEMENT-DERIVED PROTEIN 4"/>
    <property type="match status" value="1"/>
</dbReference>
<dbReference type="STRING" id="151549.A0A4C1VXU8"/>
<evidence type="ECO:0000313" key="3">
    <source>
        <dbReference type="EMBL" id="GBP42657.1"/>
    </source>
</evidence>
<dbReference type="EMBL" id="BGZK01000421">
    <property type="protein sequence ID" value="GBP42657.1"/>
    <property type="molecule type" value="Genomic_DNA"/>
</dbReference>
<dbReference type="InterPro" id="IPR029526">
    <property type="entry name" value="PGBD"/>
</dbReference>
<feature type="compositionally biased region" description="Basic and acidic residues" evidence="1">
    <location>
        <begin position="414"/>
        <end position="430"/>
    </location>
</feature>
<feature type="compositionally biased region" description="Low complexity" evidence="1">
    <location>
        <begin position="643"/>
        <end position="656"/>
    </location>
</feature>
<dbReference type="Pfam" id="PF20700">
    <property type="entry name" value="Mutator"/>
    <property type="match status" value="1"/>
</dbReference>
<keyword evidence="4" id="KW-1185">Reference proteome</keyword>
<dbReference type="InterPro" id="IPR008906">
    <property type="entry name" value="HATC_C_dom"/>
</dbReference>
<evidence type="ECO:0000256" key="1">
    <source>
        <dbReference type="SAM" id="MobiDB-lite"/>
    </source>
</evidence>
<dbReference type="SMART" id="SM00595">
    <property type="entry name" value="MADF"/>
    <property type="match status" value="1"/>
</dbReference>
<protein>
    <submittedName>
        <fullName evidence="3">PiggyBac transposable element-derived protein 4</fullName>
    </submittedName>
</protein>
<sequence>MCNSTFFINSADDKNETCLDINLAALSGITSTGIGYSQFEELTQSMGLPIFSAPFFCELHDKICDEWEEVAAQVMEEAAAKERKAALDEGRTKNGIAVIDVYVDACWSMRSYGNNYKASSGAAAIIDWAGRRCGLRGVITKPRLKGGDTYLFLALHLALTPGPSSPLGTMGTCPGPRDRMGHPSSCQITKINDNRYLAHKQSMMTYLARSKAVGRVDMDLLSQHQKEVDYWRNVLKRIVAVVKFLASRGLPFRGDNEILGSPNNGNYLGCVELLSEFDPFLADHLKKFGNPGKEHLGSKKVIKSLSQTRWSARADAVSALHGGYKRIIEALITIANDTEQARETRNEALSLSRKMRNLEFIILTEIWSSILERIDKTSNYLQKETITLDVATNLFTSLHDFITNLRDKFDNFESSAKEKNPESDYKDLSQRTRRRSSRQSFFDGSAPSVQLNGKERFNVETFLPIIDTLSVHLKQRLSSYETSENEAPNGVQEVYNLLKQNKIEDTFPNVEIALRIFLSMMVTNCSGERSFSKLKRIKNELRSTMLQERLTSLSLMSIECDILNTIDFEEVINDFAHLKSRRVQQSSQSNTETETETQRPLSQSTAFDQQSCSQTVNPSNSKTLTVAVDHSRASAQASTTNEQAPSPSLQNQQSSSRTAAINRPHKTSQTKRKCVEQNDTLTALQRLENIATAINNPGSKEKDEFYYFGQSVGAQLRSLPLNNALNTQTKIQALLSTERSQLSISYSEPSTPAVAISLQTTGMNCEIVDFPTLYKASRDTNESPVAKNLNVISNLVVAGMAFRIIASDSHELSRVYAMVILACKGTPCMPVLLANVSACLEGAHAHTSFLTPRKVPKLVASRTSTRAHVSLLSRALTPCDQLRYIFWRRQILQWLEEVYDEEQDVAGSDSEDETVDDTAIDSAHDSESEIEESKTEDIQDIPEPSEDREERLKLDNMAAIRYLCQIIENKFLAAYCPGDNVTIDEQLIGFRGRFKGKVYMPNKPNKYGIKVQAMVDSKTYYLCKFEVYSGKQPDGEYQLSNSPDEIVKRLVEPIKRSGRNITTDNWYTSTKLAKELLAPGYKLTLVGTLNKKKPDIPTEFLPNKNRPTHSSVFGFHSQMTIVSYVPKPKKAVVLLSTMHNDNAIDETARAQKPEIITYYNSTKGGVDCNDQLCSNHNVGRRTKRWPLAVFFHLINISVINAFVIHKASTDKSITHTRRIFLKKLATALVENHQKRRIQLRAVPTTTKKRLREVHDVDETVQQSTVSINPIYKRLFKAAFKRHAYTRAEPGSARGSTRHALCKQLRSARLGKVRAIHHLSVFSTQIKGARAICGSACELGLYEMEWSNEKVQLFIELYEEEPAIRNPKDPGHKSRNNMHDAWTRIKTKFCEGRISVEELKKKKDNLMATYRKLNAKVKSSATSGSGTNEVFKPNWPFYEQMAKFLHGVYKPTTTISSEVVWKRSLFSDKTACCRPVLAFKVHFGVQVS</sequence>
<reference evidence="3 4" key="1">
    <citation type="journal article" date="2019" name="Commun. Biol.">
        <title>The bagworm genome reveals a unique fibroin gene that provides high tensile strength.</title>
        <authorList>
            <person name="Kono N."/>
            <person name="Nakamura H."/>
            <person name="Ohtoshi R."/>
            <person name="Tomita M."/>
            <person name="Numata K."/>
            <person name="Arakawa K."/>
        </authorList>
    </citation>
    <scope>NUCLEOTIDE SEQUENCE [LARGE SCALE GENOMIC DNA]</scope>
</reference>
<dbReference type="Pfam" id="PF10545">
    <property type="entry name" value="MADF_DNA_bdg"/>
    <property type="match status" value="1"/>
</dbReference>
<feature type="compositionally biased region" description="Acidic residues" evidence="1">
    <location>
        <begin position="938"/>
        <end position="947"/>
    </location>
</feature>
<dbReference type="InterPro" id="IPR049012">
    <property type="entry name" value="Mutator_transp_dom"/>
</dbReference>
<dbReference type="PROSITE" id="PS51029">
    <property type="entry name" value="MADF"/>
    <property type="match status" value="1"/>
</dbReference>
<comment type="caution">
    <text evidence="3">The sequence shown here is derived from an EMBL/GenBank/DDBJ whole genome shotgun (WGS) entry which is preliminary data.</text>
</comment>
<dbReference type="Pfam" id="PF13843">
    <property type="entry name" value="DDE_Tnp_1_7"/>
    <property type="match status" value="1"/>
</dbReference>
<dbReference type="GO" id="GO:0046983">
    <property type="term" value="F:protein dimerization activity"/>
    <property type="evidence" value="ECO:0007669"/>
    <property type="project" value="InterPro"/>
</dbReference>
<feature type="domain" description="MADF" evidence="2">
    <location>
        <begin position="1352"/>
        <end position="1448"/>
    </location>
</feature>
<dbReference type="InterPro" id="IPR006578">
    <property type="entry name" value="MADF-dom"/>
</dbReference>
<feature type="region of interest" description="Disordered" evidence="1">
    <location>
        <begin position="414"/>
        <end position="447"/>
    </location>
</feature>
<feature type="region of interest" description="Disordered" evidence="1">
    <location>
        <begin position="903"/>
        <end position="948"/>
    </location>
</feature>
<feature type="compositionally biased region" description="Acidic residues" evidence="1">
    <location>
        <begin position="903"/>
        <end position="919"/>
    </location>
</feature>
<feature type="compositionally biased region" description="Polar residues" evidence="1">
    <location>
        <begin position="599"/>
        <end position="624"/>
    </location>
</feature>
<dbReference type="SUPFAM" id="SSF53098">
    <property type="entry name" value="Ribonuclease H-like"/>
    <property type="match status" value="1"/>
</dbReference>
<gene>
    <name evidence="3" type="primary">PGBD4</name>
    <name evidence="3" type="ORF">EVAR_87208_1</name>
</gene>
<feature type="compositionally biased region" description="Basic and acidic residues" evidence="1">
    <location>
        <begin position="922"/>
        <end position="937"/>
    </location>
</feature>
<dbReference type="OrthoDB" id="6629625at2759"/>
<organism evidence="3 4">
    <name type="scientific">Eumeta variegata</name>
    <name type="common">Bagworm moth</name>
    <name type="synonym">Eumeta japonica</name>
    <dbReference type="NCBI Taxonomy" id="151549"/>
    <lineage>
        <taxon>Eukaryota</taxon>
        <taxon>Metazoa</taxon>
        <taxon>Ecdysozoa</taxon>
        <taxon>Arthropoda</taxon>
        <taxon>Hexapoda</taxon>
        <taxon>Insecta</taxon>
        <taxon>Pterygota</taxon>
        <taxon>Neoptera</taxon>
        <taxon>Endopterygota</taxon>
        <taxon>Lepidoptera</taxon>
        <taxon>Glossata</taxon>
        <taxon>Ditrysia</taxon>
        <taxon>Tineoidea</taxon>
        <taxon>Psychidae</taxon>
        <taxon>Oiketicinae</taxon>
        <taxon>Eumeta</taxon>
    </lineage>
</organism>
<name>A0A4C1VXU8_EUMVA</name>
<proteinExistence type="predicted"/>
<feature type="region of interest" description="Disordered" evidence="1">
    <location>
        <begin position="581"/>
        <end position="673"/>
    </location>
</feature>
<accession>A0A4C1VXU8</accession>
<dbReference type="PANTHER" id="PTHR46599:SF6">
    <property type="entry name" value="DUAL SPECIFICITY PHOSPHATASE 26"/>
    <property type="match status" value="1"/>
</dbReference>
<dbReference type="InterPro" id="IPR012337">
    <property type="entry name" value="RNaseH-like_sf"/>
</dbReference>